<organism evidence="2 3">
    <name type="scientific">Dreissena polymorpha</name>
    <name type="common">Zebra mussel</name>
    <name type="synonym">Mytilus polymorpha</name>
    <dbReference type="NCBI Taxonomy" id="45954"/>
    <lineage>
        <taxon>Eukaryota</taxon>
        <taxon>Metazoa</taxon>
        <taxon>Spiralia</taxon>
        <taxon>Lophotrochozoa</taxon>
        <taxon>Mollusca</taxon>
        <taxon>Bivalvia</taxon>
        <taxon>Autobranchia</taxon>
        <taxon>Heteroconchia</taxon>
        <taxon>Euheterodonta</taxon>
        <taxon>Imparidentia</taxon>
        <taxon>Neoheterodontei</taxon>
        <taxon>Myida</taxon>
        <taxon>Dreissenoidea</taxon>
        <taxon>Dreissenidae</taxon>
        <taxon>Dreissena</taxon>
    </lineage>
</organism>
<name>A0A9D4QMK1_DREPO</name>
<feature type="transmembrane region" description="Helical" evidence="1">
    <location>
        <begin position="38"/>
        <end position="55"/>
    </location>
</feature>
<sequence>MVEWPRRETFYSRTPGSEVDDIDTSEITHNSRIKLKLFFHYLVTLLRTTVIFLLIRTSTVFSKASNTT</sequence>
<keyword evidence="1" id="KW-0472">Membrane</keyword>
<protein>
    <submittedName>
        <fullName evidence="2">Uncharacterized protein</fullName>
    </submittedName>
</protein>
<dbReference type="AlphaFoldDB" id="A0A9D4QMK1"/>
<keyword evidence="3" id="KW-1185">Reference proteome</keyword>
<evidence type="ECO:0000313" key="3">
    <source>
        <dbReference type="Proteomes" id="UP000828390"/>
    </source>
</evidence>
<keyword evidence="1" id="KW-1133">Transmembrane helix</keyword>
<comment type="caution">
    <text evidence="2">The sequence shown here is derived from an EMBL/GenBank/DDBJ whole genome shotgun (WGS) entry which is preliminary data.</text>
</comment>
<accession>A0A9D4QMK1</accession>
<reference evidence="2" key="1">
    <citation type="journal article" date="2019" name="bioRxiv">
        <title>The Genome of the Zebra Mussel, Dreissena polymorpha: A Resource for Invasive Species Research.</title>
        <authorList>
            <person name="McCartney M.A."/>
            <person name="Auch B."/>
            <person name="Kono T."/>
            <person name="Mallez S."/>
            <person name="Zhang Y."/>
            <person name="Obille A."/>
            <person name="Becker A."/>
            <person name="Abrahante J.E."/>
            <person name="Garbe J."/>
            <person name="Badalamenti J.P."/>
            <person name="Herman A."/>
            <person name="Mangelson H."/>
            <person name="Liachko I."/>
            <person name="Sullivan S."/>
            <person name="Sone E.D."/>
            <person name="Koren S."/>
            <person name="Silverstein K.A.T."/>
            <person name="Beckman K.B."/>
            <person name="Gohl D.M."/>
        </authorList>
    </citation>
    <scope>NUCLEOTIDE SEQUENCE</scope>
    <source>
        <strain evidence="2">Duluth1</strain>
        <tissue evidence="2">Whole animal</tissue>
    </source>
</reference>
<gene>
    <name evidence="2" type="ORF">DPMN_109025</name>
</gene>
<evidence type="ECO:0000313" key="2">
    <source>
        <dbReference type="EMBL" id="KAH3835667.1"/>
    </source>
</evidence>
<dbReference type="Proteomes" id="UP000828390">
    <property type="component" value="Unassembled WGS sequence"/>
</dbReference>
<reference evidence="2" key="2">
    <citation type="submission" date="2020-11" db="EMBL/GenBank/DDBJ databases">
        <authorList>
            <person name="McCartney M.A."/>
            <person name="Auch B."/>
            <person name="Kono T."/>
            <person name="Mallez S."/>
            <person name="Becker A."/>
            <person name="Gohl D.M."/>
            <person name="Silverstein K.A.T."/>
            <person name="Koren S."/>
            <person name="Bechman K.B."/>
            <person name="Herman A."/>
            <person name="Abrahante J.E."/>
            <person name="Garbe J."/>
        </authorList>
    </citation>
    <scope>NUCLEOTIDE SEQUENCE</scope>
    <source>
        <strain evidence="2">Duluth1</strain>
        <tissue evidence="2">Whole animal</tissue>
    </source>
</reference>
<proteinExistence type="predicted"/>
<dbReference type="EMBL" id="JAIWYP010000004">
    <property type="protein sequence ID" value="KAH3835667.1"/>
    <property type="molecule type" value="Genomic_DNA"/>
</dbReference>
<keyword evidence="1" id="KW-0812">Transmembrane</keyword>
<evidence type="ECO:0000256" key="1">
    <source>
        <dbReference type="SAM" id="Phobius"/>
    </source>
</evidence>